<accession>A0A9X1UW69</accession>
<feature type="domain" description="Glycosyltransferase subfamily 4-like N-terminal" evidence="2">
    <location>
        <begin position="14"/>
        <end position="180"/>
    </location>
</feature>
<name>A0A9X1UW69_9FLAO</name>
<dbReference type="SUPFAM" id="SSF53756">
    <property type="entry name" value="UDP-Glycosyltransferase/glycogen phosphorylase"/>
    <property type="match status" value="1"/>
</dbReference>
<dbReference type="Gene3D" id="3.40.50.2000">
    <property type="entry name" value="Glycogen Phosphorylase B"/>
    <property type="match status" value="2"/>
</dbReference>
<dbReference type="PANTHER" id="PTHR12526">
    <property type="entry name" value="GLYCOSYLTRANSFERASE"/>
    <property type="match status" value="1"/>
</dbReference>
<dbReference type="AlphaFoldDB" id="A0A9X1UW69"/>
<dbReference type="Proteomes" id="UP001139344">
    <property type="component" value="Unassembled WGS sequence"/>
</dbReference>
<reference evidence="3" key="1">
    <citation type="submission" date="2021-12" db="EMBL/GenBank/DDBJ databases">
        <title>Description of Gramella crocea sp. nov., a new bacterium isolated from activated sludge.</title>
        <authorList>
            <person name="Zhang X."/>
        </authorList>
    </citation>
    <scope>NUCLEOTIDE SEQUENCE</scope>
    <source>
        <strain evidence="3">YB25</strain>
    </source>
</reference>
<evidence type="ECO:0000259" key="1">
    <source>
        <dbReference type="Pfam" id="PF00534"/>
    </source>
</evidence>
<evidence type="ECO:0000259" key="2">
    <source>
        <dbReference type="Pfam" id="PF13439"/>
    </source>
</evidence>
<dbReference type="EMBL" id="JAJSON010000007">
    <property type="protein sequence ID" value="MCG9970423.1"/>
    <property type="molecule type" value="Genomic_DNA"/>
</dbReference>
<dbReference type="CDD" id="cd03801">
    <property type="entry name" value="GT4_PimA-like"/>
    <property type="match status" value="1"/>
</dbReference>
<dbReference type="InterPro" id="IPR001296">
    <property type="entry name" value="Glyco_trans_1"/>
</dbReference>
<dbReference type="GO" id="GO:0016757">
    <property type="term" value="F:glycosyltransferase activity"/>
    <property type="evidence" value="ECO:0007669"/>
    <property type="project" value="InterPro"/>
</dbReference>
<proteinExistence type="predicted"/>
<feature type="domain" description="Glycosyl transferase family 1" evidence="1">
    <location>
        <begin position="199"/>
        <end position="353"/>
    </location>
</feature>
<dbReference type="InterPro" id="IPR028098">
    <property type="entry name" value="Glyco_trans_4-like_N"/>
</dbReference>
<evidence type="ECO:0000313" key="3">
    <source>
        <dbReference type="EMBL" id="MCG9970423.1"/>
    </source>
</evidence>
<dbReference type="Pfam" id="PF00534">
    <property type="entry name" value="Glycos_transf_1"/>
    <property type="match status" value="1"/>
</dbReference>
<protein>
    <submittedName>
        <fullName evidence="3">Glycosyltransferase family 4 protein</fullName>
    </submittedName>
</protein>
<evidence type="ECO:0000313" key="4">
    <source>
        <dbReference type="Proteomes" id="UP001139344"/>
    </source>
</evidence>
<organism evidence="3 4">
    <name type="scientific">Christiangramia crocea</name>
    <dbReference type="NCBI Taxonomy" id="2904124"/>
    <lineage>
        <taxon>Bacteria</taxon>
        <taxon>Pseudomonadati</taxon>
        <taxon>Bacteroidota</taxon>
        <taxon>Flavobacteriia</taxon>
        <taxon>Flavobacteriales</taxon>
        <taxon>Flavobacteriaceae</taxon>
        <taxon>Christiangramia</taxon>
    </lineage>
</organism>
<keyword evidence="4" id="KW-1185">Reference proteome</keyword>
<gene>
    <name evidence="3" type="ORF">LU635_02145</name>
</gene>
<comment type="caution">
    <text evidence="3">The sequence shown here is derived from an EMBL/GenBank/DDBJ whole genome shotgun (WGS) entry which is preliminary data.</text>
</comment>
<sequence length="388" mass="44832">MKVLFVIDTLYNAGAEKSLLEISKNFKEIVPVFVHIYSENALKNDFLKNKIKVHSLNLPGSWNLKLAQERLKKIYDLEQPDIIHATLFRSEIVTRRLKKYYPHIPLVNSFVSDSYSQEKFEEYNFLRKFKGRLIQLWDRNTVSKVDYFISNSETIKFSMCKALNIPPKKVKVIYRGRDVKKLSRFFDSEISNAIIDEYNLQGKTILINVGRLIKTKGQADIIEIMPHLLNSFPNIVLLVAGEGNRRRELEEMIQEKGLKDKVFLLGNRSDVPELLSLSDVFIFPTYLEGLPGALIEAMISNTVICTSNIPVNLECIDETSAVIFEVGNRKDMLEKISFAISNLPRLEERSEKAFKIASEKFNIELISQVYEDFYRTAIKTNIDQMKDK</sequence>
<dbReference type="Pfam" id="PF13439">
    <property type="entry name" value="Glyco_transf_4"/>
    <property type="match status" value="1"/>
</dbReference>
<dbReference type="RefSeq" id="WP_240095718.1">
    <property type="nucleotide sequence ID" value="NZ_JAJSON010000007.1"/>
</dbReference>